<proteinExistence type="predicted"/>
<evidence type="ECO:0000313" key="3">
    <source>
        <dbReference type="Proteomes" id="UP000295573"/>
    </source>
</evidence>
<keyword evidence="1" id="KW-0472">Membrane</keyword>
<protein>
    <submittedName>
        <fullName evidence="2">Uncharacterized protein</fullName>
    </submittedName>
</protein>
<keyword evidence="3" id="KW-1185">Reference proteome</keyword>
<feature type="transmembrane region" description="Helical" evidence="1">
    <location>
        <begin position="236"/>
        <end position="258"/>
    </location>
</feature>
<evidence type="ECO:0000256" key="1">
    <source>
        <dbReference type="SAM" id="Phobius"/>
    </source>
</evidence>
<reference evidence="2 3" key="1">
    <citation type="journal article" date="2015" name="Stand. Genomic Sci.">
        <title>Genomic Encyclopedia of Bacterial and Archaeal Type Strains, Phase III: the genomes of soil and plant-associated and newly described type strains.</title>
        <authorList>
            <person name="Whitman W.B."/>
            <person name="Woyke T."/>
            <person name="Klenk H.P."/>
            <person name="Zhou Y."/>
            <person name="Lilburn T.G."/>
            <person name="Beck B.J."/>
            <person name="De Vos P."/>
            <person name="Vandamme P."/>
            <person name="Eisen J.A."/>
            <person name="Garrity G."/>
            <person name="Hugenholtz P."/>
            <person name="Kyrpides N.C."/>
        </authorList>
    </citation>
    <scope>NUCLEOTIDE SEQUENCE [LARGE SCALE GENOMIC DNA]</scope>
    <source>
        <strain evidence="2 3">VKM Ac-2541</strain>
    </source>
</reference>
<gene>
    <name evidence="2" type="ORF">EV646_111355</name>
</gene>
<sequence>MRYGECAESIDHMRTVLEEAKSWHRPLMLMVLVMAGLSLAAGIGLLVDSREILNESVWLKPFKFGISFVLYGATLAWLLSKLRKAKRLGWWTGTVFAITGLVDVGFIVVQAARGTFSHFNANTDTFNQVGQQVFMSGVLGLFGASLVIAIMLQFQRIGDAPLVRAIRVGLGLAVAGMAIAFYLVGSNGSREEVVDANGHPVTLAGSHGIGVESGGPGMPLTHWSTVGGDLRIPHFVGLHAIQFLLITVLVLQVLAARVVWLRSERVRARLVGVVAFGYAGLMVTVTVQAFRGQALIHPDGQTLGLLAGFAAITVAALAGVVGAARRVPVGTQAEPTRV</sequence>
<feature type="transmembrane region" description="Helical" evidence="1">
    <location>
        <begin position="132"/>
        <end position="154"/>
    </location>
</feature>
<name>A0A4R2IH23_9ACTN</name>
<comment type="caution">
    <text evidence="2">The sequence shown here is derived from an EMBL/GenBank/DDBJ whole genome shotgun (WGS) entry which is preliminary data.</text>
</comment>
<organism evidence="2 3">
    <name type="scientific">Kribbella antiqua</name>
    <dbReference type="NCBI Taxonomy" id="2512217"/>
    <lineage>
        <taxon>Bacteria</taxon>
        <taxon>Bacillati</taxon>
        <taxon>Actinomycetota</taxon>
        <taxon>Actinomycetes</taxon>
        <taxon>Propionibacteriales</taxon>
        <taxon>Kribbellaceae</taxon>
        <taxon>Kribbella</taxon>
    </lineage>
</organism>
<feature type="transmembrane region" description="Helical" evidence="1">
    <location>
        <begin position="62"/>
        <end position="79"/>
    </location>
</feature>
<dbReference type="EMBL" id="SLWR01000011">
    <property type="protein sequence ID" value="TCO44161.1"/>
    <property type="molecule type" value="Genomic_DNA"/>
</dbReference>
<dbReference type="Proteomes" id="UP000295573">
    <property type="component" value="Unassembled WGS sequence"/>
</dbReference>
<feature type="transmembrane region" description="Helical" evidence="1">
    <location>
        <begin position="27"/>
        <end position="47"/>
    </location>
</feature>
<keyword evidence="1" id="KW-0812">Transmembrane</keyword>
<feature type="transmembrane region" description="Helical" evidence="1">
    <location>
        <begin position="302"/>
        <end position="324"/>
    </location>
</feature>
<accession>A0A4R2IH23</accession>
<feature type="transmembrane region" description="Helical" evidence="1">
    <location>
        <begin position="91"/>
        <end position="112"/>
    </location>
</feature>
<evidence type="ECO:0000313" key="2">
    <source>
        <dbReference type="EMBL" id="TCO44161.1"/>
    </source>
</evidence>
<feature type="transmembrane region" description="Helical" evidence="1">
    <location>
        <begin position="166"/>
        <end position="184"/>
    </location>
</feature>
<keyword evidence="1" id="KW-1133">Transmembrane helix</keyword>
<feature type="transmembrane region" description="Helical" evidence="1">
    <location>
        <begin position="270"/>
        <end position="290"/>
    </location>
</feature>
<dbReference type="AlphaFoldDB" id="A0A4R2IH23"/>